<dbReference type="CDD" id="cd22003">
    <property type="entry name" value="HMG-box_UBF1_rpt6-like"/>
    <property type="match status" value="1"/>
</dbReference>
<proteinExistence type="predicted"/>
<dbReference type="InterPro" id="IPR051762">
    <property type="entry name" value="UBF1"/>
</dbReference>
<feature type="DNA-binding region" description="HMG box" evidence="4">
    <location>
        <begin position="498"/>
        <end position="562"/>
    </location>
</feature>
<evidence type="ECO:0000256" key="3">
    <source>
        <dbReference type="ARBA" id="ARBA00023242"/>
    </source>
</evidence>
<sequence>MGRSKKRTATESDNEAPPVQSSEDELPVTKKAKTKSTKKEKVAVKPVEEDLEEEELEEVEDFDDDDDDDKGWTQADLLKLFSRMEVHIPERDKSKFESCAAKLDWNDIAFDNFSAADCKLKWAAVSLRLRRYRLLKELLDDAKEWVYKPWTNFYRSQKTNRHPKMPKRPLSTYMLFYMEKKDKVAKERPNIEMTQLSKIIAEMYKVLPEKQKKKYVDKAQVQREEYTRKMEQFYEEFPELKPTKTKRTKSAKEYPGPRKPCTPITHYLKDKMEKHSNEPESERQKLTDQYKLAWKELSDKKRIHWIKMALEDEERYKTELAQFKDANPSFADQLHKSVLNKEERALYEKSIGKPEKPPNSGYSLFSRIMLSSEEIKNINHKDRMTQISSMWKNLSPKDKRKYHDKVQQMLEQYKMDFATYLETLTPEQKEEALRKAGTRRKADVLSGKKKKIVDKPKKAAAHNSDDDDDDEDDPVRTSKSSSSYPVEEKVELFKGEPEAPPPSAFKLFQNEFLVSAKKIPEANRVKDSHTFWNNLSETDRSKWRKKLQDAKTKYISKYENFLKSLTQEQLKEYSIMKTNAKKIKAEAKSDGEEDEEDDHDNDEDDDSDSSKESSSSSSSSSSDNSGSEDEDGSSSSDED</sequence>
<dbReference type="GO" id="GO:0005634">
    <property type="term" value="C:nucleus"/>
    <property type="evidence" value="ECO:0007669"/>
    <property type="project" value="UniProtKB-SubCell"/>
</dbReference>
<gene>
    <name evidence="7" type="ORF">CLODIP_2_CD15478</name>
</gene>
<feature type="compositionally biased region" description="Basic and acidic residues" evidence="5">
    <location>
        <begin position="37"/>
        <end position="48"/>
    </location>
</feature>
<feature type="region of interest" description="Disordered" evidence="5">
    <location>
        <begin position="431"/>
        <end position="501"/>
    </location>
</feature>
<dbReference type="Proteomes" id="UP000494165">
    <property type="component" value="Unassembled WGS sequence"/>
</dbReference>
<dbReference type="SMART" id="SM00398">
    <property type="entry name" value="HMG"/>
    <property type="match status" value="4"/>
</dbReference>
<evidence type="ECO:0000256" key="4">
    <source>
        <dbReference type="PROSITE-ProRule" id="PRU00267"/>
    </source>
</evidence>
<dbReference type="OrthoDB" id="498543at2759"/>
<keyword evidence="8" id="KW-1185">Reference proteome</keyword>
<feature type="compositionally biased region" description="Acidic residues" evidence="5">
    <location>
        <begin position="49"/>
        <end position="69"/>
    </location>
</feature>
<name>A0A8S1BTM5_9INSE</name>
<dbReference type="Gene3D" id="1.10.30.10">
    <property type="entry name" value="High mobility group box domain"/>
    <property type="match status" value="4"/>
</dbReference>
<feature type="region of interest" description="Disordered" evidence="5">
    <location>
        <begin position="583"/>
        <end position="639"/>
    </location>
</feature>
<dbReference type="SUPFAM" id="SSF47095">
    <property type="entry name" value="HMG-box"/>
    <property type="match status" value="4"/>
</dbReference>
<comment type="caution">
    <text evidence="7">The sequence shown here is derived from an EMBL/GenBank/DDBJ whole genome shotgun (WGS) entry which is preliminary data.</text>
</comment>
<evidence type="ECO:0000259" key="6">
    <source>
        <dbReference type="PROSITE" id="PS50118"/>
    </source>
</evidence>
<dbReference type="PANTHER" id="PTHR46318:SF3">
    <property type="entry name" value="UPSTREAM BINDING TRANSCRIPTION FACTOR"/>
    <property type="match status" value="1"/>
</dbReference>
<evidence type="ECO:0000313" key="7">
    <source>
        <dbReference type="EMBL" id="CAB3362836.1"/>
    </source>
</evidence>
<feature type="region of interest" description="Disordered" evidence="5">
    <location>
        <begin position="1"/>
        <end position="70"/>
    </location>
</feature>
<feature type="compositionally biased region" description="Low complexity" evidence="5">
    <location>
        <begin position="612"/>
        <end position="625"/>
    </location>
</feature>
<evidence type="ECO:0000256" key="5">
    <source>
        <dbReference type="SAM" id="MobiDB-lite"/>
    </source>
</evidence>
<evidence type="ECO:0000313" key="8">
    <source>
        <dbReference type="Proteomes" id="UP000494165"/>
    </source>
</evidence>
<dbReference type="InterPro" id="IPR009071">
    <property type="entry name" value="HMG_box_dom"/>
</dbReference>
<feature type="DNA-binding region" description="HMG box" evidence="4">
    <location>
        <begin position="257"/>
        <end position="324"/>
    </location>
</feature>
<feature type="DNA-binding region" description="HMG box" evidence="4">
    <location>
        <begin position="355"/>
        <end position="421"/>
    </location>
</feature>
<dbReference type="AlphaFoldDB" id="A0A8S1BTM5"/>
<feature type="region of interest" description="Disordered" evidence="5">
    <location>
        <begin position="244"/>
        <end position="263"/>
    </location>
</feature>
<feature type="domain" description="HMG box" evidence="6">
    <location>
        <begin position="166"/>
        <end position="234"/>
    </location>
</feature>
<dbReference type="InterPro" id="IPR036910">
    <property type="entry name" value="HMG_box_dom_sf"/>
</dbReference>
<feature type="domain" description="HMG box" evidence="6">
    <location>
        <begin position="498"/>
        <end position="562"/>
    </location>
</feature>
<feature type="compositionally biased region" description="Basic and acidic residues" evidence="5">
    <location>
        <begin position="486"/>
        <end position="497"/>
    </location>
</feature>
<dbReference type="Pfam" id="PF00505">
    <property type="entry name" value="HMG_box"/>
    <property type="match status" value="2"/>
</dbReference>
<organism evidence="7 8">
    <name type="scientific">Cloeon dipterum</name>
    <dbReference type="NCBI Taxonomy" id="197152"/>
    <lineage>
        <taxon>Eukaryota</taxon>
        <taxon>Metazoa</taxon>
        <taxon>Ecdysozoa</taxon>
        <taxon>Arthropoda</taxon>
        <taxon>Hexapoda</taxon>
        <taxon>Insecta</taxon>
        <taxon>Pterygota</taxon>
        <taxon>Palaeoptera</taxon>
        <taxon>Ephemeroptera</taxon>
        <taxon>Pisciforma</taxon>
        <taxon>Baetidae</taxon>
        <taxon>Cloeon</taxon>
    </lineage>
</organism>
<keyword evidence="2 4" id="KW-0238">DNA-binding</keyword>
<feature type="domain" description="HMG box" evidence="6">
    <location>
        <begin position="355"/>
        <end position="421"/>
    </location>
</feature>
<comment type="subcellular location">
    <subcellularLocation>
        <location evidence="1">Nucleus</location>
    </subcellularLocation>
</comment>
<feature type="compositionally biased region" description="Acidic residues" evidence="5">
    <location>
        <begin position="591"/>
        <end position="607"/>
    </location>
</feature>
<feature type="domain" description="HMG box" evidence="6">
    <location>
        <begin position="257"/>
        <end position="324"/>
    </location>
</feature>
<feature type="DNA-binding region" description="HMG box" evidence="4">
    <location>
        <begin position="166"/>
        <end position="234"/>
    </location>
</feature>
<dbReference type="PROSITE" id="PS50118">
    <property type="entry name" value="HMG_BOX_2"/>
    <property type="match status" value="4"/>
</dbReference>
<feature type="compositionally biased region" description="Acidic residues" evidence="5">
    <location>
        <begin position="626"/>
        <end position="639"/>
    </location>
</feature>
<evidence type="ECO:0000256" key="1">
    <source>
        <dbReference type="ARBA" id="ARBA00004123"/>
    </source>
</evidence>
<evidence type="ECO:0000256" key="2">
    <source>
        <dbReference type="ARBA" id="ARBA00023125"/>
    </source>
</evidence>
<accession>A0A8S1BTM5</accession>
<reference evidence="7 8" key="1">
    <citation type="submission" date="2020-04" db="EMBL/GenBank/DDBJ databases">
        <authorList>
            <person name="Alioto T."/>
            <person name="Alioto T."/>
            <person name="Gomez Garrido J."/>
        </authorList>
    </citation>
    <scope>NUCLEOTIDE SEQUENCE [LARGE SCALE GENOMIC DNA]</scope>
</reference>
<protein>
    <recommendedName>
        <fullName evidence="6">HMG box domain-containing protein</fullName>
    </recommendedName>
</protein>
<dbReference type="EMBL" id="CADEPI010000010">
    <property type="protein sequence ID" value="CAB3362836.1"/>
    <property type="molecule type" value="Genomic_DNA"/>
</dbReference>
<dbReference type="PANTHER" id="PTHR46318">
    <property type="entry name" value="UPSTREAM BINDING TRANSCRIPTION FACTOR"/>
    <property type="match status" value="1"/>
</dbReference>
<keyword evidence="3 4" id="KW-0539">Nucleus</keyword>
<dbReference type="GO" id="GO:0003677">
    <property type="term" value="F:DNA binding"/>
    <property type="evidence" value="ECO:0007669"/>
    <property type="project" value="UniProtKB-UniRule"/>
</dbReference>